<dbReference type="SUPFAM" id="SSF46785">
    <property type="entry name" value="Winged helix' DNA-binding domain"/>
    <property type="match status" value="1"/>
</dbReference>
<dbReference type="InterPro" id="IPR000835">
    <property type="entry name" value="HTH_MarR-typ"/>
</dbReference>
<dbReference type="GO" id="GO:0003700">
    <property type="term" value="F:DNA-binding transcription factor activity"/>
    <property type="evidence" value="ECO:0007669"/>
    <property type="project" value="InterPro"/>
</dbReference>
<reference evidence="5 6" key="1">
    <citation type="submission" date="2018-03" db="EMBL/GenBank/DDBJ databases">
        <title>Genome sequencing of Melaminivora sp.</title>
        <authorList>
            <person name="Kim S.-J."/>
            <person name="Heo J."/>
            <person name="Ahn J.-H."/>
            <person name="Kwon S.-W."/>
        </authorList>
    </citation>
    <scope>NUCLEOTIDE SEQUENCE [LARGE SCALE GENOMIC DNA]</scope>
    <source>
        <strain evidence="5 6">SC2-9</strain>
    </source>
</reference>
<dbReference type="PRINTS" id="PR00598">
    <property type="entry name" value="HTHMARR"/>
</dbReference>
<keyword evidence="2" id="KW-0238">DNA-binding</keyword>
<dbReference type="InterPro" id="IPR039422">
    <property type="entry name" value="MarR/SlyA-like"/>
</dbReference>
<dbReference type="InterPro" id="IPR023187">
    <property type="entry name" value="Tscrpt_reg_MarR-type_CS"/>
</dbReference>
<accession>A0A2R3QBI8</accession>
<sequence length="167" mass="18278">MPAPPRDDRPQNHAAIYAPERSIGLQLRRIVVQLGAAIECRVEPLGLTDAQWKPLLRLWLREPASASALARECHIDSGALTRLLDRLEAKGLVRRDRAAHDRRVVHVALTNAGRSVAGRLPALLGDAQQALLQGFDGNEQDALRGYLDRLEANLQALATPPPDGDQI</sequence>
<keyword evidence="3" id="KW-0804">Transcription</keyword>
<organism evidence="5 6">
    <name type="scientific">Melaminivora suipulveris</name>
    <dbReference type="NCBI Taxonomy" id="2109913"/>
    <lineage>
        <taxon>Bacteria</taxon>
        <taxon>Pseudomonadati</taxon>
        <taxon>Pseudomonadota</taxon>
        <taxon>Betaproteobacteria</taxon>
        <taxon>Burkholderiales</taxon>
        <taxon>Comamonadaceae</taxon>
        <taxon>Melaminivora</taxon>
    </lineage>
</organism>
<dbReference type="OrthoDB" id="6195716at2"/>
<dbReference type="AlphaFoldDB" id="A0A2R3QBI8"/>
<dbReference type="PROSITE" id="PS01117">
    <property type="entry name" value="HTH_MARR_1"/>
    <property type="match status" value="1"/>
</dbReference>
<dbReference type="KEGG" id="mela:C6568_07685"/>
<evidence type="ECO:0000256" key="3">
    <source>
        <dbReference type="ARBA" id="ARBA00023163"/>
    </source>
</evidence>
<dbReference type="GO" id="GO:0003677">
    <property type="term" value="F:DNA binding"/>
    <property type="evidence" value="ECO:0007669"/>
    <property type="project" value="UniProtKB-KW"/>
</dbReference>
<evidence type="ECO:0000313" key="6">
    <source>
        <dbReference type="Proteomes" id="UP000237925"/>
    </source>
</evidence>
<dbReference type="GO" id="GO:0006950">
    <property type="term" value="P:response to stress"/>
    <property type="evidence" value="ECO:0007669"/>
    <property type="project" value="TreeGrafter"/>
</dbReference>
<dbReference type="InterPro" id="IPR036390">
    <property type="entry name" value="WH_DNA-bd_sf"/>
</dbReference>
<proteinExistence type="predicted"/>
<dbReference type="Proteomes" id="UP000237925">
    <property type="component" value="Chromosome"/>
</dbReference>
<evidence type="ECO:0000259" key="4">
    <source>
        <dbReference type="PROSITE" id="PS50995"/>
    </source>
</evidence>
<evidence type="ECO:0000313" key="5">
    <source>
        <dbReference type="EMBL" id="AVO49153.1"/>
    </source>
</evidence>
<dbReference type="Pfam" id="PF01047">
    <property type="entry name" value="MarR"/>
    <property type="match status" value="1"/>
</dbReference>
<evidence type="ECO:0000256" key="2">
    <source>
        <dbReference type="ARBA" id="ARBA00023125"/>
    </source>
</evidence>
<gene>
    <name evidence="5" type="ORF">C6568_07685</name>
</gene>
<protein>
    <submittedName>
        <fullName evidence="5">MarR family transcriptional regulator</fullName>
    </submittedName>
</protein>
<dbReference type="Gene3D" id="1.10.10.10">
    <property type="entry name" value="Winged helix-like DNA-binding domain superfamily/Winged helix DNA-binding domain"/>
    <property type="match status" value="1"/>
</dbReference>
<dbReference type="InterPro" id="IPR036388">
    <property type="entry name" value="WH-like_DNA-bd_sf"/>
</dbReference>
<dbReference type="PANTHER" id="PTHR33164">
    <property type="entry name" value="TRANSCRIPTIONAL REGULATOR, MARR FAMILY"/>
    <property type="match status" value="1"/>
</dbReference>
<name>A0A2R3QBI8_9BURK</name>
<dbReference type="SMART" id="SM00347">
    <property type="entry name" value="HTH_MARR"/>
    <property type="match status" value="1"/>
</dbReference>
<feature type="domain" description="HTH marR-type" evidence="4">
    <location>
        <begin position="20"/>
        <end position="152"/>
    </location>
</feature>
<dbReference type="RefSeq" id="WP_106683586.1">
    <property type="nucleotide sequence ID" value="NZ_CP027667.1"/>
</dbReference>
<dbReference type="EMBL" id="CP027667">
    <property type="protein sequence ID" value="AVO49153.1"/>
    <property type="molecule type" value="Genomic_DNA"/>
</dbReference>
<dbReference type="PANTHER" id="PTHR33164:SF64">
    <property type="entry name" value="TRANSCRIPTIONAL REGULATOR SLYA"/>
    <property type="match status" value="1"/>
</dbReference>
<keyword evidence="1" id="KW-0805">Transcription regulation</keyword>
<evidence type="ECO:0000256" key="1">
    <source>
        <dbReference type="ARBA" id="ARBA00023015"/>
    </source>
</evidence>
<keyword evidence="6" id="KW-1185">Reference proteome</keyword>
<dbReference type="PROSITE" id="PS50995">
    <property type="entry name" value="HTH_MARR_2"/>
    <property type="match status" value="1"/>
</dbReference>